<name>X1LCC0_9ZZZZ</name>
<reference evidence="1" key="1">
    <citation type="journal article" date="2014" name="Front. Microbiol.">
        <title>High frequency of phylogenetically diverse reductive dehalogenase-homologous genes in deep subseafloor sedimentary metagenomes.</title>
        <authorList>
            <person name="Kawai M."/>
            <person name="Futagami T."/>
            <person name="Toyoda A."/>
            <person name="Takaki Y."/>
            <person name="Nishi S."/>
            <person name="Hori S."/>
            <person name="Arai W."/>
            <person name="Tsubouchi T."/>
            <person name="Morono Y."/>
            <person name="Uchiyama I."/>
            <person name="Ito T."/>
            <person name="Fujiyama A."/>
            <person name="Inagaki F."/>
            <person name="Takami H."/>
        </authorList>
    </citation>
    <scope>NUCLEOTIDE SEQUENCE</scope>
    <source>
        <strain evidence="1">Expedition CK06-06</strain>
    </source>
</reference>
<feature type="non-terminal residue" evidence="1">
    <location>
        <position position="1"/>
    </location>
</feature>
<dbReference type="EMBL" id="BARV01011039">
    <property type="protein sequence ID" value="GAI03466.1"/>
    <property type="molecule type" value="Genomic_DNA"/>
</dbReference>
<dbReference type="AlphaFoldDB" id="X1LCC0"/>
<comment type="caution">
    <text evidence="1">The sequence shown here is derived from an EMBL/GenBank/DDBJ whole genome shotgun (WGS) entry which is preliminary data.</text>
</comment>
<sequence>LRKEWREERFQFPPPLITLEFDVKQKEEE</sequence>
<accession>X1LCC0</accession>
<gene>
    <name evidence="1" type="ORF">S06H3_21119</name>
</gene>
<proteinExistence type="predicted"/>
<protein>
    <submittedName>
        <fullName evidence="1">Uncharacterized protein</fullName>
    </submittedName>
</protein>
<evidence type="ECO:0000313" key="1">
    <source>
        <dbReference type="EMBL" id="GAI03466.1"/>
    </source>
</evidence>
<organism evidence="1">
    <name type="scientific">marine sediment metagenome</name>
    <dbReference type="NCBI Taxonomy" id="412755"/>
    <lineage>
        <taxon>unclassified sequences</taxon>
        <taxon>metagenomes</taxon>
        <taxon>ecological metagenomes</taxon>
    </lineage>
</organism>